<keyword evidence="1" id="KW-1133">Transmembrane helix</keyword>
<dbReference type="PANTHER" id="PTHR21377:SF0">
    <property type="entry name" value="PROTEIN FAM210B, MITOCHONDRIAL"/>
    <property type="match status" value="1"/>
</dbReference>
<dbReference type="GO" id="GO:0005739">
    <property type="term" value="C:mitochondrion"/>
    <property type="evidence" value="ECO:0007669"/>
    <property type="project" value="TreeGrafter"/>
</dbReference>
<organism evidence="3 4">
    <name type="scientific">Conidiobolus coronatus (strain ATCC 28846 / CBS 209.66 / NRRL 28638)</name>
    <name type="common">Delacroixia coronata</name>
    <dbReference type="NCBI Taxonomy" id="796925"/>
    <lineage>
        <taxon>Eukaryota</taxon>
        <taxon>Fungi</taxon>
        <taxon>Fungi incertae sedis</taxon>
        <taxon>Zoopagomycota</taxon>
        <taxon>Entomophthoromycotina</taxon>
        <taxon>Entomophthoromycetes</taxon>
        <taxon>Entomophthorales</taxon>
        <taxon>Ancylistaceae</taxon>
        <taxon>Conidiobolus</taxon>
    </lineage>
</organism>
<dbReference type="Pfam" id="PF06916">
    <property type="entry name" value="FAM210A-B_dom"/>
    <property type="match status" value="1"/>
</dbReference>
<name>A0A137P326_CONC2</name>
<dbReference type="EMBL" id="KQ964536">
    <property type="protein sequence ID" value="KXN69412.1"/>
    <property type="molecule type" value="Genomic_DNA"/>
</dbReference>
<accession>A0A137P326</accession>
<keyword evidence="4" id="KW-1185">Reference proteome</keyword>
<dbReference type="AlphaFoldDB" id="A0A137P326"/>
<reference evidence="3 4" key="1">
    <citation type="journal article" date="2015" name="Genome Biol. Evol.">
        <title>Phylogenomic analyses indicate that early fungi evolved digesting cell walls of algal ancestors of land plants.</title>
        <authorList>
            <person name="Chang Y."/>
            <person name="Wang S."/>
            <person name="Sekimoto S."/>
            <person name="Aerts A.L."/>
            <person name="Choi C."/>
            <person name="Clum A."/>
            <person name="LaButti K.M."/>
            <person name="Lindquist E.A."/>
            <person name="Yee Ngan C."/>
            <person name="Ohm R.A."/>
            <person name="Salamov A.A."/>
            <person name="Grigoriev I.V."/>
            <person name="Spatafora J.W."/>
            <person name="Berbee M.L."/>
        </authorList>
    </citation>
    <scope>NUCLEOTIDE SEQUENCE [LARGE SCALE GENOMIC DNA]</scope>
    <source>
        <strain evidence="3 4">NRRL 28638</strain>
    </source>
</reference>
<gene>
    <name evidence="3" type="ORF">CONCODRAFT_79335</name>
</gene>
<dbReference type="InterPro" id="IPR009688">
    <property type="entry name" value="FAM210A/B-like_dom"/>
</dbReference>
<dbReference type="InterPro" id="IPR045866">
    <property type="entry name" value="FAM210A/B-like"/>
</dbReference>
<evidence type="ECO:0000313" key="3">
    <source>
        <dbReference type="EMBL" id="KXN69412.1"/>
    </source>
</evidence>
<protein>
    <recommendedName>
        <fullName evidence="2">DUF1279 domain-containing protein</fullName>
    </recommendedName>
</protein>
<dbReference type="OrthoDB" id="426386at2759"/>
<evidence type="ECO:0000256" key="1">
    <source>
        <dbReference type="SAM" id="Phobius"/>
    </source>
</evidence>
<feature type="non-terminal residue" evidence="3">
    <location>
        <position position="183"/>
    </location>
</feature>
<keyword evidence="1" id="KW-0812">Transmembrane</keyword>
<dbReference type="Proteomes" id="UP000070444">
    <property type="component" value="Unassembled WGS sequence"/>
</dbReference>
<proteinExistence type="predicted"/>
<sequence length="183" mass="21387">MSQRILNYISKQGLGLCRNSIVRNTSHFNTNLCKIQQINFKQRFEYKNSYKYYSTDSKQESNSESNSSKKKMSFKELMKKYGWAAFIMYNIVTIIDTSIIFVFLYFSGGEQVKYIENKVKEWSSYLSFSKPKEVSVIEEAKDKPQEDEKPSLMSTFLVAYSLHQLLEPIRLPLVVFLTPSFAL</sequence>
<dbReference type="OMA" id="FIMYNIV"/>
<feature type="domain" description="DUF1279" evidence="2">
    <location>
        <begin position="73"/>
        <end position="179"/>
    </location>
</feature>
<keyword evidence="1" id="KW-0472">Membrane</keyword>
<evidence type="ECO:0000313" key="4">
    <source>
        <dbReference type="Proteomes" id="UP000070444"/>
    </source>
</evidence>
<dbReference type="PANTHER" id="PTHR21377">
    <property type="entry name" value="PROTEIN FAM210B, MITOCHONDRIAL"/>
    <property type="match status" value="1"/>
</dbReference>
<feature type="transmembrane region" description="Helical" evidence="1">
    <location>
        <begin position="81"/>
        <end position="106"/>
    </location>
</feature>
<evidence type="ECO:0000259" key="2">
    <source>
        <dbReference type="Pfam" id="PF06916"/>
    </source>
</evidence>